<evidence type="ECO:0000256" key="1">
    <source>
        <dbReference type="SAM" id="MobiDB-lite"/>
    </source>
</evidence>
<sequence length="253" mass="27400">MSRQSAPGPANARKLLRALTELGAAPVPDPKQRPHGVQSQDAPLLVGVLLAKAELDAAQMTDPDQGPPGGLSDLLAGYQGLARSSDSPETELKLLTFRLIRTASELVLLEDDDPLLDAACNGALAAGNLINCYRLRQYTRGNARAVQQALESADRFTHDLTRAMAQARSRTARIGRSSHLASSMLSATPKSRLGPQQCRVPASGVSRFRWCRQHGLRDRRLHCPHQGRTGKRPLEGHDGEARDVDNGRVRCLA</sequence>
<evidence type="ECO:0000313" key="2">
    <source>
        <dbReference type="EMBL" id="MBB4948214.1"/>
    </source>
</evidence>
<organism evidence="2 3">
    <name type="scientific">Kitasatospora gansuensis</name>
    <dbReference type="NCBI Taxonomy" id="258050"/>
    <lineage>
        <taxon>Bacteria</taxon>
        <taxon>Bacillati</taxon>
        <taxon>Actinomycetota</taxon>
        <taxon>Actinomycetes</taxon>
        <taxon>Kitasatosporales</taxon>
        <taxon>Streptomycetaceae</taxon>
        <taxon>Kitasatospora</taxon>
    </lineage>
</organism>
<dbReference type="Proteomes" id="UP000573327">
    <property type="component" value="Unassembled WGS sequence"/>
</dbReference>
<gene>
    <name evidence="2" type="ORF">F4556_003749</name>
</gene>
<feature type="region of interest" description="Disordered" evidence="1">
    <location>
        <begin position="222"/>
        <end position="246"/>
    </location>
</feature>
<protein>
    <submittedName>
        <fullName evidence="2">Uncharacterized protein</fullName>
    </submittedName>
</protein>
<reference evidence="2 3" key="1">
    <citation type="submission" date="2020-08" db="EMBL/GenBank/DDBJ databases">
        <title>Sequencing the genomes of 1000 actinobacteria strains.</title>
        <authorList>
            <person name="Klenk H.-P."/>
        </authorList>
    </citation>
    <scope>NUCLEOTIDE SEQUENCE [LARGE SCALE GENOMIC DNA]</scope>
    <source>
        <strain evidence="2 3">DSM 44786</strain>
    </source>
</reference>
<keyword evidence="3" id="KW-1185">Reference proteome</keyword>
<feature type="compositionally biased region" description="Basic residues" evidence="1">
    <location>
        <begin position="222"/>
        <end position="231"/>
    </location>
</feature>
<comment type="caution">
    <text evidence="2">The sequence shown here is derived from an EMBL/GenBank/DDBJ whole genome shotgun (WGS) entry which is preliminary data.</text>
</comment>
<dbReference type="AlphaFoldDB" id="A0A7W7SD17"/>
<feature type="region of interest" description="Disordered" evidence="1">
    <location>
        <begin position="21"/>
        <end position="40"/>
    </location>
</feature>
<proteinExistence type="predicted"/>
<dbReference type="EMBL" id="JACHJR010000001">
    <property type="protein sequence ID" value="MBB4948214.1"/>
    <property type="molecule type" value="Genomic_DNA"/>
</dbReference>
<evidence type="ECO:0000313" key="3">
    <source>
        <dbReference type="Proteomes" id="UP000573327"/>
    </source>
</evidence>
<accession>A0A7W7SD17</accession>
<name>A0A7W7SD17_9ACTN</name>
<feature type="compositionally biased region" description="Basic and acidic residues" evidence="1">
    <location>
        <begin position="232"/>
        <end position="246"/>
    </location>
</feature>